<dbReference type="RefSeq" id="WP_111070907.1">
    <property type="nucleotide sequence ID" value="NZ_CP029836.1"/>
</dbReference>
<dbReference type="InterPro" id="IPR011032">
    <property type="entry name" value="GroES-like_sf"/>
</dbReference>
<dbReference type="Gene3D" id="3.90.180.10">
    <property type="entry name" value="Medium-chain alcohol dehydrogenases, catalytic domain"/>
    <property type="match status" value="1"/>
</dbReference>
<geneLocation type="plasmid" evidence="2 3">
    <name>unnamed6</name>
</geneLocation>
<gene>
    <name evidence="2" type="ORF">DM194_27875</name>
</gene>
<dbReference type="OrthoDB" id="9780520at2"/>
<keyword evidence="2" id="KW-0614">Plasmid</keyword>
<name>A0A2U9SKK1_9PROT</name>
<dbReference type="SMART" id="SM00829">
    <property type="entry name" value="PKS_ER"/>
    <property type="match status" value="1"/>
</dbReference>
<dbReference type="InterPro" id="IPR051397">
    <property type="entry name" value="Zn-ADH-like_protein"/>
</dbReference>
<sequence length="319" mass="33212">MKAAVYDTAGEPHVLQYRDIADPPCPPDGVLIRVEAVSIEGGDLINRASTTPPSPGYVLGYAAAGEVIAVGPQVHDRFVGQKVTSFDLCGSHAAMRAVQASKTWPVPDGLDMAAAAALPISFGTAYHCLFTRGGLGEGETVLIQGGAGGVGLAAIQLAHQAGAIVIATVSGTERAQRLSALGLTHAIDHRTTDVADEVMRLTGGRGVNLAVDPVGSTLRGSLASLQPEGRLIFVGNAGRAALDLDLWPALQANQTLMGVFMGTQLEKPEVYRAVSHMLEKAARNELQVTIDRKFALADAALAHAYAESNSILGRVVLLP</sequence>
<dbReference type="InterPro" id="IPR020843">
    <property type="entry name" value="ER"/>
</dbReference>
<dbReference type="EMBL" id="CP029836">
    <property type="protein sequence ID" value="AWU98108.1"/>
    <property type="molecule type" value="Genomic_DNA"/>
</dbReference>
<accession>A0A2U9SKK1</accession>
<reference evidence="2 3" key="1">
    <citation type="submission" date="2018-06" db="EMBL/GenBank/DDBJ databases">
        <title>Complete genome sequencing of Azospirillum sp. M2T2B2.</title>
        <authorList>
            <person name="Heo J."/>
            <person name="Kim S.-J."/>
            <person name="Kwon S.-W."/>
            <person name="Anandham R."/>
        </authorList>
    </citation>
    <scope>NUCLEOTIDE SEQUENCE [LARGE SCALE GENOMIC DNA]</scope>
    <source>
        <strain evidence="2 3">M2T2B2</strain>
        <plasmid evidence="2 3">unnamed6</plasmid>
    </source>
</reference>
<dbReference type="PANTHER" id="PTHR43677:SF4">
    <property type="entry name" value="QUINONE OXIDOREDUCTASE-LIKE PROTEIN 2"/>
    <property type="match status" value="1"/>
</dbReference>
<dbReference type="InterPro" id="IPR036291">
    <property type="entry name" value="NAD(P)-bd_dom_sf"/>
</dbReference>
<evidence type="ECO:0000313" key="2">
    <source>
        <dbReference type="EMBL" id="AWU98108.1"/>
    </source>
</evidence>
<dbReference type="Gene3D" id="3.40.50.720">
    <property type="entry name" value="NAD(P)-binding Rossmann-like Domain"/>
    <property type="match status" value="1"/>
</dbReference>
<evidence type="ECO:0000259" key="1">
    <source>
        <dbReference type="SMART" id="SM00829"/>
    </source>
</evidence>
<dbReference type="PANTHER" id="PTHR43677">
    <property type="entry name" value="SHORT-CHAIN DEHYDROGENASE/REDUCTASE"/>
    <property type="match status" value="1"/>
</dbReference>
<protein>
    <submittedName>
        <fullName evidence="2">Zinc-binding alcohol dehydrogenase family protein</fullName>
    </submittedName>
</protein>
<keyword evidence="3" id="KW-1185">Reference proteome</keyword>
<proteinExistence type="predicted"/>
<organism evidence="2 3">
    <name type="scientific">Azospirillum ramasamyi</name>
    <dbReference type="NCBI Taxonomy" id="682998"/>
    <lineage>
        <taxon>Bacteria</taxon>
        <taxon>Pseudomonadati</taxon>
        <taxon>Pseudomonadota</taxon>
        <taxon>Alphaproteobacteria</taxon>
        <taxon>Rhodospirillales</taxon>
        <taxon>Azospirillaceae</taxon>
        <taxon>Azospirillum</taxon>
    </lineage>
</organism>
<dbReference type="SUPFAM" id="SSF50129">
    <property type="entry name" value="GroES-like"/>
    <property type="match status" value="1"/>
</dbReference>
<feature type="domain" description="Enoyl reductase (ER)" evidence="1">
    <location>
        <begin position="10"/>
        <end position="317"/>
    </location>
</feature>
<evidence type="ECO:0000313" key="3">
    <source>
        <dbReference type="Proteomes" id="UP000249605"/>
    </source>
</evidence>
<dbReference type="InterPro" id="IPR013154">
    <property type="entry name" value="ADH-like_N"/>
</dbReference>
<dbReference type="AlphaFoldDB" id="A0A2U9SKK1"/>
<dbReference type="Pfam" id="PF08240">
    <property type="entry name" value="ADH_N"/>
    <property type="match status" value="1"/>
</dbReference>
<dbReference type="SUPFAM" id="SSF51735">
    <property type="entry name" value="NAD(P)-binding Rossmann-fold domains"/>
    <property type="match status" value="1"/>
</dbReference>
<dbReference type="Pfam" id="PF00107">
    <property type="entry name" value="ADH_zinc_N"/>
    <property type="match status" value="1"/>
</dbReference>
<dbReference type="Proteomes" id="UP000249605">
    <property type="component" value="Plasmid unnamed6"/>
</dbReference>
<dbReference type="KEGG" id="azm:DM194_27875"/>
<dbReference type="GO" id="GO:0016491">
    <property type="term" value="F:oxidoreductase activity"/>
    <property type="evidence" value="ECO:0007669"/>
    <property type="project" value="InterPro"/>
</dbReference>
<dbReference type="InterPro" id="IPR013149">
    <property type="entry name" value="ADH-like_C"/>
</dbReference>